<dbReference type="SUPFAM" id="SSF55811">
    <property type="entry name" value="Nudix"/>
    <property type="match status" value="1"/>
</dbReference>
<dbReference type="PANTHER" id="PTHR43736">
    <property type="entry name" value="ADP-RIBOSE PYROPHOSPHATASE"/>
    <property type="match status" value="1"/>
</dbReference>
<protein>
    <submittedName>
        <fullName evidence="3">NUDIX hydrolase</fullName>
    </submittedName>
</protein>
<dbReference type="GO" id="GO:0016787">
    <property type="term" value="F:hydrolase activity"/>
    <property type="evidence" value="ECO:0007669"/>
    <property type="project" value="UniProtKB-KW"/>
</dbReference>
<evidence type="ECO:0000313" key="3">
    <source>
        <dbReference type="EMBL" id="MFN0255596.1"/>
    </source>
</evidence>
<dbReference type="CDD" id="cd18873">
    <property type="entry name" value="NUDIX_NadM_like"/>
    <property type="match status" value="1"/>
</dbReference>
<dbReference type="Pfam" id="PF00293">
    <property type="entry name" value="NUDIX"/>
    <property type="match status" value="1"/>
</dbReference>
<dbReference type="EMBL" id="SSHJ02000005">
    <property type="protein sequence ID" value="MFN0255596.1"/>
    <property type="molecule type" value="Genomic_DNA"/>
</dbReference>
<dbReference type="InterPro" id="IPR036388">
    <property type="entry name" value="WH-like_DNA-bd_sf"/>
</dbReference>
<dbReference type="Gene3D" id="3.90.79.10">
    <property type="entry name" value="Nucleoside Triphosphate Pyrophosphohydrolase"/>
    <property type="match status" value="1"/>
</dbReference>
<evidence type="ECO:0000256" key="1">
    <source>
        <dbReference type="ARBA" id="ARBA00022801"/>
    </source>
</evidence>
<proteinExistence type="predicted"/>
<dbReference type="InterPro" id="IPR054105">
    <property type="entry name" value="WHD_NrtR"/>
</dbReference>
<dbReference type="PROSITE" id="PS51462">
    <property type="entry name" value="NUDIX"/>
    <property type="match status" value="1"/>
</dbReference>
<dbReference type="InterPro" id="IPR015797">
    <property type="entry name" value="NUDIX_hydrolase-like_dom_sf"/>
</dbReference>
<gene>
    <name evidence="3" type="ORF">E6A44_008440</name>
</gene>
<feature type="domain" description="Nudix hydrolase" evidence="2">
    <location>
        <begin position="14"/>
        <end position="148"/>
    </location>
</feature>
<dbReference type="PANTHER" id="PTHR43736:SF4">
    <property type="entry name" value="SLR1690 PROTEIN"/>
    <property type="match status" value="1"/>
</dbReference>
<evidence type="ECO:0000259" key="2">
    <source>
        <dbReference type="PROSITE" id="PS51462"/>
    </source>
</evidence>
<organism evidence="3 4">
    <name type="scientific">Pedobacter ureilyticus</name>
    <dbReference type="NCBI Taxonomy" id="1393051"/>
    <lineage>
        <taxon>Bacteria</taxon>
        <taxon>Pseudomonadati</taxon>
        <taxon>Bacteroidota</taxon>
        <taxon>Sphingobacteriia</taxon>
        <taxon>Sphingobacteriales</taxon>
        <taxon>Sphingobacteriaceae</taxon>
        <taxon>Pedobacter</taxon>
    </lineage>
</organism>
<dbReference type="SUPFAM" id="SSF46785">
    <property type="entry name" value="Winged helix' DNA-binding domain"/>
    <property type="match status" value="1"/>
</dbReference>
<dbReference type="InterPro" id="IPR020084">
    <property type="entry name" value="NUDIX_hydrolase_CS"/>
</dbReference>
<dbReference type="Proteomes" id="UP001517247">
    <property type="component" value="Unassembled WGS sequence"/>
</dbReference>
<keyword evidence="1 3" id="KW-0378">Hydrolase</keyword>
<dbReference type="Gene3D" id="1.10.10.10">
    <property type="entry name" value="Winged helix-like DNA-binding domain superfamily/Winged helix DNA-binding domain"/>
    <property type="match status" value="1"/>
</dbReference>
<accession>A0ABW9J4Y7</accession>
<dbReference type="InterPro" id="IPR036390">
    <property type="entry name" value="WH_DNA-bd_sf"/>
</dbReference>
<dbReference type="RefSeq" id="WP_246076982.1">
    <property type="nucleotide sequence ID" value="NZ_SSHJ02000005.1"/>
</dbReference>
<dbReference type="PROSITE" id="PS00893">
    <property type="entry name" value="NUDIX_BOX"/>
    <property type="match status" value="1"/>
</dbReference>
<name>A0ABW9J4Y7_9SPHI</name>
<sequence>MRKRYAYKMELRQNIKIAVDAIVFGYKENSLNVLLIKQKFGVLKDQWALVGGFVKDGETLSTAVNRELAEEAGIKVSYLEQLYTFGDDVNRDPRFQVISVAYFALVNSTKLVVKADTDAEDAQWFPMHNLPQLAFDHSVILEAAKQRLKNKLSYQPIGFDLLPKEFLFSELENLYCTILEKEIDRRNFRKKILSFGIVEETEKFGSKKNGRPAKLFKFNKLKYNKLTKEGFLFDIYFA</sequence>
<reference evidence="3 4" key="1">
    <citation type="submission" date="2024-12" db="EMBL/GenBank/DDBJ databases">
        <authorList>
            <person name="Hu S."/>
        </authorList>
    </citation>
    <scope>NUCLEOTIDE SEQUENCE [LARGE SCALE GENOMIC DNA]</scope>
    <source>
        <strain evidence="3 4">THG-T11</strain>
    </source>
</reference>
<dbReference type="Pfam" id="PF21906">
    <property type="entry name" value="WHD_NrtR"/>
    <property type="match status" value="1"/>
</dbReference>
<evidence type="ECO:0000313" key="4">
    <source>
        <dbReference type="Proteomes" id="UP001517247"/>
    </source>
</evidence>
<dbReference type="InterPro" id="IPR000086">
    <property type="entry name" value="NUDIX_hydrolase_dom"/>
</dbReference>
<keyword evidence="4" id="KW-1185">Reference proteome</keyword>
<comment type="caution">
    <text evidence="3">The sequence shown here is derived from an EMBL/GenBank/DDBJ whole genome shotgun (WGS) entry which is preliminary data.</text>
</comment>